<evidence type="ECO:0000256" key="3">
    <source>
        <dbReference type="ARBA" id="ARBA00061655"/>
    </source>
</evidence>
<keyword evidence="2 4" id="KW-0175">Coiled coil</keyword>
<feature type="compositionally biased region" description="Polar residues" evidence="5">
    <location>
        <begin position="218"/>
        <end position="231"/>
    </location>
</feature>
<sequence length="468" mass="51623">MAGEIEDLNSREAQTVCDGLGRYEDTLRGAVRDIHLDIQLFKQGVGRQVEEVLRLASPLAHAVSELQQENLRLRVQLERLSRQVEALGRSAGLPQDWVNEAAESLQAVGPGSPGQGSADGTFSSHAKLAIAGRSQSVDLDDHQKPEFRRVFSSSIIENGHRSSSSGQAKVARELTCFQMSESSSPEAHAPAVTLQMPHLPVTAVTRTSEKFSGENIRPTGTTNTSSCLLGQGKSTNKIGVKSSNQPVSALIHLFWFYIENATSVTKSVSTVNYGLCSGESAIDSYCEVTPSSHSPPPTLHRQGERKRELVRSQTLPRTTGTQARKALFEKLEHDDGKGKGESRAKLKRSLSFGVASASSIKQILLDWCRSKTIGYKHIDLQNFSSSWNDGMAFCALVHSFFPEAFDYNKLDPANRKQNFELAFTTAEKMAHCDRLIEVEDMMVMGNKPDPMCVFTYVQSLYSHLRRFE</sequence>
<evidence type="ECO:0000256" key="5">
    <source>
        <dbReference type="SAM" id="MobiDB-lite"/>
    </source>
</evidence>
<feature type="region of interest" description="Disordered" evidence="5">
    <location>
        <begin position="288"/>
        <end position="320"/>
    </location>
</feature>
<dbReference type="FunFam" id="1.10.418.10:FF:000009">
    <property type="entry name" value="smoothelin isoform X2"/>
    <property type="match status" value="1"/>
</dbReference>
<dbReference type="InterPro" id="IPR050540">
    <property type="entry name" value="F-actin_Monoox_Mical"/>
</dbReference>
<feature type="coiled-coil region" evidence="4">
    <location>
        <begin position="63"/>
        <end position="90"/>
    </location>
</feature>
<dbReference type="PROSITE" id="PS50021">
    <property type="entry name" value="CH"/>
    <property type="match status" value="1"/>
</dbReference>
<proteinExistence type="inferred from homology"/>
<gene>
    <name evidence="7" type="primary">Smtnl2</name>
    <name evidence="7" type="ORF">RHASIB_R02300</name>
</gene>
<dbReference type="Proteomes" id="UP000587697">
    <property type="component" value="Unassembled WGS sequence"/>
</dbReference>
<feature type="domain" description="Calponin-homology (CH)" evidence="6">
    <location>
        <begin position="358"/>
        <end position="465"/>
    </location>
</feature>
<comment type="caution">
    <text evidence="7">The sequence shown here is derived from an EMBL/GenBank/DDBJ whole genome shotgun (WGS) entry which is preliminary data.</text>
</comment>
<dbReference type="EMBL" id="VWYO01023266">
    <property type="protein sequence ID" value="NXR68326.1"/>
    <property type="molecule type" value="Genomic_DNA"/>
</dbReference>
<evidence type="ECO:0000256" key="4">
    <source>
        <dbReference type="SAM" id="Coils"/>
    </source>
</evidence>
<comment type="similarity">
    <text evidence="3">Belongs to the smoothelin family.</text>
</comment>
<dbReference type="InterPro" id="IPR001715">
    <property type="entry name" value="CH_dom"/>
</dbReference>
<feature type="region of interest" description="Disordered" evidence="5">
    <location>
        <begin position="211"/>
        <end position="231"/>
    </location>
</feature>
<evidence type="ECO:0000259" key="6">
    <source>
        <dbReference type="PROSITE" id="PS50021"/>
    </source>
</evidence>
<reference evidence="7 8" key="1">
    <citation type="submission" date="2019-09" db="EMBL/GenBank/DDBJ databases">
        <title>Bird 10,000 Genomes (B10K) Project - Family phase.</title>
        <authorList>
            <person name="Zhang G."/>
        </authorList>
    </citation>
    <scope>NUCLEOTIDE SEQUENCE [LARGE SCALE GENOMIC DNA]</scope>
    <source>
        <strain evidence="7">B10K-DU-002-26</strain>
        <tissue evidence="7">Muscle</tissue>
    </source>
</reference>
<dbReference type="Gene3D" id="1.10.418.10">
    <property type="entry name" value="Calponin-like domain"/>
    <property type="match status" value="1"/>
</dbReference>
<dbReference type="SMART" id="SM00033">
    <property type="entry name" value="CH"/>
    <property type="match status" value="1"/>
</dbReference>
<accession>A0A7L2N8G6</accession>
<dbReference type="Pfam" id="PF00307">
    <property type="entry name" value="CH"/>
    <property type="match status" value="1"/>
</dbReference>
<dbReference type="SUPFAM" id="SSF47576">
    <property type="entry name" value="Calponin-homology domain, CH-domain"/>
    <property type="match status" value="1"/>
</dbReference>
<evidence type="ECO:0000313" key="7">
    <source>
        <dbReference type="EMBL" id="NXR68326.1"/>
    </source>
</evidence>
<evidence type="ECO:0000256" key="2">
    <source>
        <dbReference type="ARBA" id="ARBA00023054"/>
    </source>
</evidence>
<dbReference type="PANTHER" id="PTHR23167">
    <property type="entry name" value="CALPONIN HOMOLOGY DOMAIN-CONTAINING PROTEIN DDB_G0272472-RELATED"/>
    <property type="match status" value="1"/>
</dbReference>
<evidence type="ECO:0000256" key="1">
    <source>
        <dbReference type="ARBA" id="ARBA00022553"/>
    </source>
</evidence>
<protein>
    <submittedName>
        <fullName evidence="7">SMTL2 protein</fullName>
    </submittedName>
</protein>
<dbReference type="PANTHER" id="PTHR23167:SF37">
    <property type="entry name" value="SMOOTHELIN-LIKE PROTEIN 2"/>
    <property type="match status" value="1"/>
</dbReference>
<name>A0A7L2N8G6_9PASS</name>
<evidence type="ECO:0000313" key="8">
    <source>
        <dbReference type="Proteomes" id="UP000587697"/>
    </source>
</evidence>
<dbReference type="AlphaFoldDB" id="A0A7L2N8G6"/>
<feature type="compositionally biased region" description="Basic and acidic residues" evidence="5">
    <location>
        <begin position="301"/>
        <end position="310"/>
    </location>
</feature>
<keyword evidence="8" id="KW-1185">Reference proteome</keyword>
<organism evidence="7 8">
    <name type="scientific">Rhadina sibilatrix</name>
    <dbReference type="NCBI Taxonomy" id="2585818"/>
    <lineage>
        <taxon>Eukaryota</taxon>
        <taxon>Metazoa</taxon>
        <taxon>Chordata</taxon>
        <taxon>Craniata</taxon>
        <taxon>Vertebrata</taxon>
        <taxon>Euteleostomi</taxon>
        <taxon>Archelosauria</taxon>
        <taxon>Archosauria</taxon>
        <taxon>Dinosauria</taxon>
        <taxon>Saurischia</taxon>
        <taxon>Theropoda</taxon>
        <taxon>Coelurosauria</taxon>
        <taxon>Aves</taxon>
        <taxon>Neognathae</taxon>
        <taxon>Neoaves</taxon>
        <taxon>Telluraves</taxon>
        <taxon>Australaves</taxon>
        <taxon>Passeriformes</taxon>
        <taxon>Sylvioidea</taxon>
        <taxon>Phylloscopidae</taxon>
        <taxon>Rhadina</taxon>
    </lineage>
</organism>
<keyword evidence="1" id="KW-0597">Phosphoprotein</keyword>
<feature type="non-terminal residue" evidence="7">
    <location>
        <position position="1"/>
    </location>
</feature>
<feature type="non-terminal residue" evidence="7">
    <location>
        <position position="468"/>
    </location>
</feature>
<dbReference type="InterPro" id="IPR036872">
    <property type="entry name" value="CH_dom_sf"/>
</dbReference>
<feature type="compositionally biased region" description="Polar residues" evidence="5">
    <location>
        <begin position="311"/>
        <end position="320"/>
    </location>
</feature>
<dbReference type="CDD" id="cd21261">
    <property type="entry name" value="CH_SMTNL2"/>
    <property type="match status" value="1"/>
</dbReference>